<reference evidence="7 8" key="1">
    <citation type="submission" date="2019-09" db="EMBL/GenBank/DDBJ databases">
        <authorList>
            <person name="Kritzky A."/>
            <person name="Schelkanova E.Y."/>
            <person name="Alkhova Z.V."/>
            <person name="Smirnova N.I."/>
        </authorList>
    </citation>
    <scope>NUCLEOTIDE SEQUENCE [LARGE SCALE GENOMIC DNA]</scope>
    <source>
        <strain evidence="7 8">M1526</strain>
    </source>
</reference>
<dbReference type="Gene3D" id="3.20.20.70">
    <property type="entry name" value="Aldolase class I"/>
    <property type="match status" value="1"/>
</dbReference>
<sequence length="240" mass="27656">MFDVKQSVADYLNIIVTHACNMKCAFCIDEYRNEDVFVSLEHVEKALQFAKKKNVKDILLIGGEPTLHPMIVEIAQLTKSYGFRVILTTNYTKPDVVKALDGIVDCFNISFYSQRELPKQCDFVSDLTIHAIIHRKQLNTREKLDSFIDKYREYAHLKFSTLTVCNDWTEKMQSVPYLDSLPVKKMVLFNEIEGMEYRGCVIKRYDIVLNPGADQSYKAHTNGQIIKSWKKDLIALSNVA</sequence>
<gene>
    <name evidence="7" type="ORF">F0M16_19355</name>
</gene>
<evidence type="ECO:0000259" key="6">
    <source>
        <dbReference type="PROSITE" id="PS51918"/>
    </source>
</evidence>
<evidence type="ECO:0000256" key="3">
    <source>
        <dbReference type="ARBA" id="ARBA00022723"/>
    </source>
</evidence>
<dbReference type="GO" id="GO:0046872">
    <property type="term" value="F:metal ion binding"/>
    <property type="evidence" value="ECO:0007669"/>
    <property type="project" value="UniProtKB-KW"/>
</dbReference>
<evidence type="ECO:0000313" key="7">
    <source>
        <dbReference type="EMBL" id="KAA1253099.1"/>
    </source>
</evidence>
<protein>
    <submittedName>
        <fullName evidence="7">Radical SAM protein</fullName>
    </submittedName>
</protein>
<dbReference type="PANTHER" id="PTHR11228:SF34">
    <property type="entry name" value="TUNGSTEN-CONTAINING ALDEHYDE FERREDOXIN OXIDOREDUCTASE COFACTOR MODIFYING PROTEIN"/>
    <property type="match status" value="1"/>
</dbReference>
<dbReference type="Pfam" id="PF04055">
    <property type="entry name" value="Radical_SAM"/>
    <property type="match status" value="1"/>
</dbReference>
<evidence type="ECO:0000256" key="5">
    <source>
        <dbReference type="ARBA" id="ARBA00023014"/>
    </source>
</evidence>
<dbReference type="SFLD" id="SFLDG01067">
    <property type="entry name" value="SPASM/twitch_domain_containing"/>
    <property type="match status" value="1"/>
</dbReference>
<dbReference type="AlphaFoldDB" id="A0A5B1C0W5"/>
<comment type="caution">
    <text evidence="7">The sequence shown here is derived from an EMBL/GenBank/DDBJ whole genome shotgun (WGS) entry which is preliminary data.</text>
</comment>
<evidence type="ECO:0000313" key="8">
    <source>
        <dbReference type="Proteomes" id="UP000323225"/>
    </source>
</evidence>
<evidence type="ECO:0000256" key="4">
    <source>
        <dbReference type="ARBA" id="ARBA00023004"/>
    </source>
</evidence>
<comment type="cofactor">
    <cofactor evidence="1">
        <name>[4Fe-4S] cluster</name>
        <dbReference type="ChEBI" id="CHEBI:49883"/>
    </cofactor>
</comment>
<dbReference type="InterPro" id="IPR050377">
    <property type="entry name" value="Radical_SAM_PqqE_MftC-like"/>
</dbReference>
<evidence type="ECO:0000256" key="1">
    <source>
        <dbReference type="ARBA" id="ARBA00001966"/>
    </source>
</evidence>
<dbReference type="SUPFAM" id="SSF102114">
    <property type="entry name" value="Radical SAM enzymes"/>
    <property type="match status" value="1"/>
</dbReference>
<evidence type="ECO:0000256" key="2">
    <source>
        <dbReference type="ARBA" id="ARBA00022691"/>
    </source>
</evidence>
<accession>A0A5B1C0W5</accession>
<feature type="domain" description="Radical SAM core" evidence="6">
    <location>
        <begin position="4"/>
        <end position="218"/>
    </location>
</feature>
<proteinExistence type="predicted"/>
<dbReference type="SFLD" id="SFLDS00029">
    <property type="entry name" value="Radical_SAM"/>
    <property type="match status" value="1"/>
</dbReference>
<dbReference type="InterPro" id="IPR058240">
    <property type="entry name" value="rSAM_sf"/>
</dbReference>
<keyword evidence="3" id="KW-0479">Metal-binding</keyword>
<keyword evidence="2" id="KW-0949">S-adenosyl-L-methionine</keyword>
<organism evidence="7 8">
    <name type="scientific">Vibrio cholerae</name>
    <dbReference type="NCBI Taxonomy" id="666"/>
    <lineage>
        <taxon>Bacteria</taxon>
        <taxon>Pseudomonadati</taxon>
        <taxon>Pseudomonadota</taxon>
        <taxon>Gammaproteobacteria</taxon>
        <taxon>Vibrionales</taxon>
        <taxon>Vibrionaceae</taxon>
        <taxon>Vibrio</taxon>
    </lineage>
</organism>
<dbReference type="PROSITE" id="PS51918">
    <property type="entry name" value="RADICAL_SAM"/>
    <property type="match status" value="1"/>
</dbReference>
<dbReference type="CDD" id="cd01335">
    <property type="entry name" value="Radical_SAM"/>
    <property type="match status" value="1"/>
</dbReference>
<dbReference type="InterPro" id="IPR013785">
    <property type="entry name" value="Aldolase_TIM"/>
</dbReference>
<dbReference type="InterPro" id="IPR007197">
    <property type="entry name" value="rSAM"/>
</dbReference>
<dbReference type="GO" id="GO:0003824">
    <property type="term" value="F:catalytic activity"/>
    <property type="evidence" value="ECO:0007669"/>
    <property type="project" value="InterPro"/>
</dbReference>
<dbReference type="Proteomes" id="UP000323225">
    <property type="component" value="Unassembled WGS sequence"/>
</dbReference>
<name>A0A5B1C0W5_VIBCL</name>
<keyword evidence="5" id="KW-0411">Iron-sulfur</keyword>
<dbReference type="PANTHER" id="PTHR11228">
    <property type="entry name" value="RADICAL SAM DOMAIN PROTEIN"/>
    <property type="match status" value="1"/>
</dbReference>
<dbReference type="EMBL" id="VUAA01000028">
    <property type="protein sequence ID" value="KAA1253099.1"/>
    <property type="molecule type" value="Genomic_DNA"/>
</dbReference>
<dbReference type="GO" id="GO:0051536">
    <property type="term" value="F:iron-sulfur cluster binding"/>
    <property type="evidence" value="ECO:0007669"/>
    <property type="project" value="UniProtKB-KW"/>
</dbReference>
<keyword evidence="4" id="KW-0408">Iron</keyword>